<feature type="transmembrane region" description="Helical" evidence="15">
    <location>
        <begin position="49"/>
        <end position="67"/>
    </location>
</feature>
<evidence type="ECO:0000256" key="2">
    <source>
        <dbReference type="ARBA" id="ARBA00004305"/>
    </source>
</evidence>
<keyword evidence="7" id="KW-0479">Metal-binding</keyword>
<dbReference type="AlphaFoldDB" id="A0A9W8ALH4"/>
<dbReference type="PRINTS" id="PR00458">
    <property type="entry name" value="PEROXIDASE"/>
</dbReference>
<keyword evidence="10" id="KW-0408">Iron</keyword>
<dbReference type="GO" id="GO:0042744">
    <property type="term" value="P:hydrogen peroxide catabolic process"/>
    <property type="evidence" value="ECO:0007669"/>
    <property type="project" value="TreeGrafter"/>
</dbReference>
<dbReference type="PROSITE" id="PS00435">
    <property type="entry name" value="PEROXIDASE_1"/>
    <property type="match status" value="1"/>
</dbReference>
<evidence type="ECO:0000256" key="12">
    <source>
        <dbReference type="ARBA" id="ARBA00049265"/>
    </source>
</evidence>
<evidence type="ECO:0000256" key="15">
    <source>
        <dbReference type="SAM" id="Phobius"/>
    </source>
</evidence>
<reference evidence="17" key="1">
    <citation type="submission" date="2022-07" db="EMBL/GenBank/DDBJ databases">
        <title>Phylogenomic reconstructions and comparative analyses of Kickxellomycotina fungi.</title>
        <authorList>
            <person name="Reynolds N.K."/>
            <person name="Stajich J.E."/>
            <person name="Barry K."/>
            <person name="Grigoriev I.V."/>
            <person name="Crous P."/>
            <person name="Smith M.E."/>
        </authorList>
    </citation>
    <scope>NUCLEOTIDE SEQUENCE</scope>
    <source>
        <strain evidence="17">RSA 861</strain>
    </source>
</reference>
<comment type="caution">
    <text evidence="17">The sequence shown here is derived from an EMBL/GenBank/DDBJ whole genome shotgun (WGS) entry which is preliminary data.</text>
</comment>
<evidence type="ECO:0000256" key="10">
    <source>
        <dbReference type="ARBA" id="ARBA00023004"/>
    </source>
</evidence>
<dbReference type="GO" id="GO:0004130">
    <property type="term" value="F:cytochrome-c peroxidase activity"/>
    <property type="evidence" value="ECO:0007669"/>
    <property type="project" value="UniProtKB-EC"/>
</dbReference>
<name>A0A9W8ALH4_9FUNG</name>
<dbReference type="Gene3D" id="1.10.520.10">
    <property type="match status" value="1"/>
</dbReference>
<sequence length="372" mass="40913">MNTFKVLRTAGRLGGAARSATHAPVARSTLARRAYSTPSAQPAKSNKHWVGALIGGGIGLGLAYYVYSPTPIGGSVGPIATTDIKGEGQQHSDHAPWKKVDYNQVYKDIAEVLEENAEDYDDGSFGPVILRLAWHSSGTFSKADGTGGSNGATMRYAPEANHGANNGLGVARQKLEKIKAKYPDLSYSDLWTLAGVVAIQEAGGPQIPWRPGRADASENKIIPDGRLPDASKKQDHVRDIFYRMGFNDQEIVALVGAHAMGRCHPDRSGYDGPWDFSPTTFSNEFFNQLLNQEWVVKKWDGPMQYVDKPTGSIMMLPADMAIKEDKEFRKWAELYAKDEKRFFDDFSKAFSKLIELGVPFPEDSPVIKFQPL</sequence>
<dbReference type="GO" id="GO:0005759">
    <property type="term" value="C:mitochondrial matrix"/>
    <property type="evidence" value="ECO:0007669"/>
    <property type="project" value="UniProtKB-SubCell"/>
</dbReference>
<dbReference type="PANTHER" id="PTHR31356">
    <property type="entry name" value="THYLAKOID LUMENAL 29 KDA PROTEIN, CHLOROPLASTIC-RELATED"/>
    <property type="match status" value="1"/>
</dbReference>
<evidence type="ECO:0000256" key="7">
    <source>
        <dbReference type="ARBA" id="ARBA00022723"/>
    </source>
</evidence>
<dbReference type="FunFam" id="1.10.420.10:FF:000009">
    <property type="entry name" value="Ascorbate peroxidase"/>
    <property type="match status" value="1"/>
</dbReference>
<dbReference type="PROSITE" id="PS00436">
    <property type="entry name" value="PEROXIDASE_2"/>
    <property type="match status" value="1"/>
</dbReference>
<dbReference type="InterPro" id="IPR019794">
    <property type="entry name" value="Peroxidases_AS"/>
</dbReference>
<evidence type="ECO:0000256" key="11">
    <source>
        <dbReference type="ARBA" id="ARBA00023128"/>
    </source>
</evidence>
<dbReference type="CDD" id="cd00691">
    <property type="entry name" value="ascorbate_peroxidase"/>
    <property type="match status" value="1"/>
</dbReference>
<evidence type="ECO:0000256" key="1">
    <source>
        <dbReference type="ARBA" id="ARBA00003917"/>
    </source>
</evidence>
<dbReference type="GO" id="GO:0005758">
    <property type="term" value="C:mitochondrial intermembrane space"/>
    <property type="evidence" value="ECO:0007669"/>
    <property type="project" value="UniProtKB-SubCell"/>
</dbReference>
<keyword evidence="8" id="KW-0809">Transit peptide</keyword>
<dbReference type="Pfam" id="PF00141">
    <property type="entry name" value="peroxidase"/>
    <property type="match status" value="1"/>
</dbReference>
<protein>
    <recommendedName>
        <fullName evidence="13">Peroxidase</fullName>
        <ecNumber evidence="13">1.11.1.-</ecNumber>
    </recommendedName>
</protein>
<feature type="domain" description="Plant heme peroxidase family profile" evidence="16">
    <location>
        <begin position="171"/>
        <end position="358"/>
    </location>
</feature>
<evidence type="ECO:0000259" key="16">
    <source>
        <dbReference type="PROSITE" id="PS50873"/>
    </source>
</evidence>
<evidence type="ECO:0000256" key="4">
    <source>
        <dbReference type="ARBA" id="ARBA00005997"/>
    </source>
</evidence>
<keyword evidence="5 13" id="KW-0575">Peroxidase</keyword>
<dbReference type="OrthoDB" id="2859658at2759"/>
<evidence type="ECO:0000256" key="13">
    <source>
        <dbReference type="RuleBase" id="RU363051"/>
    </source>
</evidence>
<evidence type="ECO:0000256" key="6">
    <source>
        <dbReference type="ARBA" id="ARBA00022617"/>
    </source>
</evidence>
<keyword evidence="9 13" id="KW-0560">Oxidoreductase</keyword>
<comment type="function">
    <text evidence="1">Destroys radicals which are normally produced within the cells and which are toxic to biological systems.</text>
</comment>
<gene>
    <name evidence="17" type="primary">CCP1_1</name>
    <name evidence="17" type="ORF">IWQ60_000945</name>
</gene>
<dbReference type="PANTHER" id="PTHR31356:SF58">
    <property type="entry name" value="CYTOCHROME C PEROXIDASE, MITOCHONDRIAL"/>
    <property type="match status" value="1"/>
</dbReference>
<dbReference type="InterPro" id="IPR010255">
    <property type="entry name" value="Haem_peroxidase_sf"/>
</dbReference>
<dbReference type="InterPro" id="IPR002207">
    <property type="entry name" value="Peroxidase_I"/>
</dbReference>
<dbReference type="GO" id="GO:0000302">
    <property type="term" value="P:response to reactive oxygen species"/>
    <property type="evidence" value="ECO:0007669"/>
    <property type="project" value="TreeGrafter"/>
</dbReference>
<dbReference type="PRINTS" id="PR00459">
    <property type="entry name" value="ASPEROXIDASE"/>
</dbReference>
<organism evidence="17 18">
    <name type="scientific">Tieghemiomyces parasiticus</name>
    <dbReference type="NCBI Taxonomy" id="78921"/>
    <lineage>
        <taxon>Eukaryota</taxon>
        <taxon>Fungi</taxon>
        <taxon>Fungi incertae sedis</taxon>
        <taxon>Zoopagomycota</taxon>
        <taxon>Kickxellomycotina</taxon>
        <taxon>Dimargaritomycetes</taxon>
        <taxon>Dimargaritales</taxon>
        <taxon>Dimargaritaceae</taxon>
        <taxon>Tieghemiomyces</taxon>
    </lineage>
</organism>
<proteinExistence type="inferred from homology"/>
<dbReference type="SUPFAM" id="SSF48113">
    <property type="entry name" value="Heme-dependent peroxidases"/>
    <property type="match status" value="1"/>
</dbReference>
<dbReference type="InterPro" id="IPR019793">
    <property type="entry name" value="Peroxidases_heam-ligand_BS"/>
</dbReference>
<feature type="region of interest" description="Disordered" evidence="14">
    <location>
        <begin position="208"/>
        <end position="231"/>
    </location>
</feature>
<keyword evidence="15" id="KW-1133">Transmembrane helix</keyword>
<evidence type="ECO:0000256" key="14">
    <source>
        <dbReference type="SAM" id="MobiDB-lite"/>
    </source>
</evidence>
<dbReference type="PROSITE" id="PS50873">
    <property type="entry name" value="PEROXIDASE_4"/>
    <property type="match status" value="1"/>
</dbReference>
<dbReference type="InterPro" id="IPR002016">
    <property type="entry name" value="Haem_peroxidase"/>
</dbReference>
<evidence type="ECO:0000256" key="8">
    <source>
        <dbReference type="ARBA" id="ARBA00022946"/>
    </source>
</evidence>
<dbReference type="GO" id="GO:0034599">
    <property type="term" value="P:cellular response to oxidative stress"/>
    <property type="evidence" value="ECO:0007669"/>
    <property type="project" value="InterPro"/>
</dbReference>
<dbReference type="EMBL" id="JANBPT010000026">
    <property type="protein sequence ID" value="KAJ1929726.1"/>
    <property type="molecule type" value="Genomic_DNA"/>
</dbReference>
<dbReference type="Gene3D" id="1.10.420.10">
    <property type="entry name" value="Peroxidase, domain 2"/>
    <property type="match status" value="1"/>
</dbReference>
<dbReference type="EC" id="1.11.1.-" evidence="13"/>
<evidence type="ECO:0000256" key="3">
    <source>
        <dbReference type="ARBA" id="ARBA00004569"/>
    </source>
</evidence>
<dbReference type="FunFam" id="1.10.520.10:FF:000005">
    <property type="entry name" value="Cytochrome c peroxidase"/>
    <property type="match status" value="1"/>
</dbReference>
<keyword evidence="18" id="KW-1185">Reference proteome</keyword>
<dbReference type="GO" id="GO:0020037">
    <property type="term" value="F:heme binding"/>
    <property type="evidence" value="ECO:0007669"/>
    <property type="project" value="UniProtKB-UniRule"/>
</dbReference>
<keyword evidence="15" id="KW-0812">Transmembrane</keyword>
<evidence type="ECO:0000256" key="9">
    <source>
        <dbReference type="ARBA" id="ARBA00023002"/>
    </source>
</evidence>
<keyword evidence="15" id="KW-0472">Membrane</keyword>
<dbReference type="GO" id="GO:0046872">
    <property type="term" value="F:metal ion binding"/>
    <property type="evidence" value="ECO:0007669"/>
    <property type="project" value="UniProtKB-UniRule"/>
</dbReference>
<comment type="subcellular location">
    <subcellularLocation>
        <location evidence="3">Mitochondrion intermembrane space</location>
    </subcellularLocation>
    <subcellularLocation>
        <location evidence="2">Mitochondrion matrix</location>
    </subcellularLocation>
</comment>
<dbReference type="InterPro" id="IPR044831">
    <property type="entry name" value="Ccp1-like"/>
</dbReference>
<comment type="similarity">
    <text evidence="4">Belongs to the peroxidase family. Cytochrome c peroxidase subfamily.</text>
</comment>
<dbReference type="Proteomes" id="UP001150569">
    <property type="component" value="Unassembled WGS sequence"/>
</dbReference>
<comment type="catalytic activity">
    <reaction evidence="12">
        <text>2 Fe(II)-[cytochrome c] + H2O2 + 2 H(+) = 2 Fe(III)-[cytochrome c] + 2 H2O</text>
        <dbReference type="Rhea" id="RHEA:16581"/>
        <dbReference type="Rhea" id="RHEA-COMP:10350"/>
        <dbReference type="Rhea" id="RHEA-COMP:14399"/>
        <dbReference type="ChEBI" id="CHEBI:15377"/>
        <dbReference type="ChEBI" id="CHEBI:15378"/>
        <dbReference type="ChEBI" id="CHEBI:16240"/>
        <dbReference type="ChEBI" id="CHEBI:29033"/>
        <dbReference type="ChEBI" id="CHEBI:29034"/>
        <dbReference type="EC" id="1.11.1.5"/>
    </reaction>
</comment>
<keyword evidence="11" id="KW-0496">Mitochondrion</keyword>
<feature type="compositionally biased region" description="Basic and acidic residues" evidence="14">
    <location>
        <begin position="212"/>
        <end position="231"/>
    </location>
</feature>
<evidence type="ECO:0000256" key="5">
    <source>
        <dbReference type="ARBA" id="ARBA00022559"/>
    </source>
</evidence>
<keyword evidence="6" id="KW-0349">Heme</keyword>
<accession>A0A9W8ALH4</accession>
<evidence type="ECO:0000313" key="17">
    <source>
        <dbReference type="EMBL" id="KAJ1929726.1"/>
    </source>
</evidence>
<evidence type="ECO:0000313" key="18">
    <source>
        <dbReference type="Proteomes" id="UP001150569"/>
    </source>
</evidence>